<dbReference type="Pfam" id="PF12993">
    <property type="entry name" value="DUF3877"/>
    <property type="match status" value="1"/>
</dbReference>
<keyword evidence="2" id="KW-1185">Reference proteome</keyword>
<comment type="caution">
    <text evidence="1">The sequence shown here is derived from an EMBL/GenBank/DDBJ whole genome shotgun (WGS) entry which is preliminary data.</text>
</comment>
<sequence>MMGRERLEKNLADQMKEAQLKLGYEEETMRLYYPVASLNLLLGTDCEKAGEMKETLEKLFAEPESRLGKLEFAVRAGRIEISVPPEGARYVHEHMGDVAFLQEIVSLFSDPHGKSVEDVKQVFGKFGAYVCEQMPEGSDFDQVLYFEDPSVDEYYYCVKEEMGHLIYHRFLKEDYRMM</sequence>
<dbReference type="EMBL" id="JACOOR010000007">
    <property type="protein sequence ID" value="MBC5660569.1"/>
    <property type="molecule type" value="Genomic_DNA"/>
</dbReference>
<evidence type="ECO:0000313" key="2">
    <source>
        <dbReference type="Proteomes" id="UP000649345"/>
    </source>
</evidence>
<evidence type="ECO:0000313" key="1">
    <source>
        <dbReference type="EMBL" id="MBC5660569.1"/>
    </source>
</evidence>
<name>A0A923LEC4_9FIRM</name>
<proteinExistence type="predicted"/>
<organism evidence="1 2">
    <name type="scientific">Anaerosacchariphilus hominis</name>
    <dbReference type="NCBI Taxonomy" id="2763017"/>
    <lineage>
        <taxon>Bacteria</taxon>
        <taxon>Bacillati</taxon>
        <taxon>Bacillota</taxon>
        <taxon>Clostridia</taxon>
        <taxon>Lachnospirales</taxon>
        <taxon>Lachnospiraceae</taxon>
        <taxon>Anaerosacchariphilus</taxon>
    </lineage>
</organism>
<dbReference type="AlphaFoldDB" id="A0A923LEC4"/>
<dbReference type="Proteomes" id="UP000649345">
    <property type="component" value="Unassembled WGS sequence"/>
</dbReference>
<dbReference type="InterPro" id="IPR024539">
    <property type="entry name" value="DUF3877"/>
</dbReference>
<gene>
    <name evidence="1" type="ORF">H8S44_12405</name>
</gene>
<dbReference type="RefSeq" id="WP_186873738.1">
    <property type="nucleotide sequence ID" value="NZ_JACOOR010000007.1"/>
</dbReference>
<protein>
    <submittedName>
        <fullName evidence="1">DUF3877 family protein</fullName>
    </submittedName>
</protein>
<reference evidence="1" key="1">
    <citation type="submission" date="2020-08" db="EMBL/GenBank/DDBJ databases">
        <title>Genome public.</title>
        <authorList>
            <person name="Liu C."/>
            <person name="Sun Q."/>
        </authorList>
    </citation>
    <scope>NUCLEOTIDE SEQUENCE</scope>
    <source>
        <strain evidence="1">NSJ-68</strain>
    </source>
</reference>
<accession>A0A923LEC4</accession>